<evidence type="ECO:0000256" key="3">
    <source>
        <dbReference type="ARBA" id="ARBA00022729"/>
    </source>
</evidence>
<dbReference type="InterPro" id="IPR000203">
    <property type="entry name" value="GPS"/>
</dbReference>
<dbReference type="Pfam" id="PF01825">
    <property type="entry name" value="GPS"/>
    <property type="match status" value="1"/>
</dbReference>
<keyword evidence="12" id="KW-1185">Reference proteome</keyword>
<feature type="transmembrane region" description="Helical" evidence="7">
    <location>
        <begin position="683"/>
        <end position="702"/>
    </location>
</feature>
<dbReference type="AlphaFoldDB" id="A0A8S3R4M9"/>
<dbReference type="SMART" id="SM00034">
    <property type="entry name" value="CLECT"/>
    <property type="match status" value="2"/>
</dbReference>
<feature type="transmembrane region" description="Helical" evidence="7">
    <location>
        <begin position="860"/>
        <end position="883"/>
    </location>
</feature>
<dbReference type="PROSITE" id="PS50221">
    <property type="entry name" value="GAIN_B"/>
    <property type="match status" value="1"/>
</dbReference>
<keyword evidence="3" id="KW-0732">Signal</keyword>
<dbReference type="SMART" id="SM00303">
    <property type="entry name" value="GPS"/>
    <property type="match status" value="1"/>
</dbReference>
<feature type="transmembrane region" description="Helical" evidence="7">
    <location>
        <begin position="647"/>
        <end position="671"/>
    </location>
</feature>
<evidence type="ECO:0000256" key="7">
    <source>
        <dbReference type="SAM" id="Phobius"/>
    </source>
</evidence>
<evidence type="ECO:0000256" key="5">
    <source>
        <dbReference type="ARBA" id="ARBA00023136"/>
    </source>
</evidence>
<dbReference type="GO" id="GO:0007189">
    <property type="term" value="P:adenylate cyclase-activating G protein-coupled receptor signaling pathway"/>
    <property type="evidence" value="ECO:0007669"/>
    <property type="project" value="TreeGrafter"/>
</dbReference>
<dbReference type="SUPFAM" id="SSF81321">
    <property type="entry name" value="Family A G protein-coupled receptor-like"/>
    <property type="match status" value="1"/>
</dbReference>
<dbReference type="InterPro" id="IPR017983">
    <property type="entry name" value="GPCR_2_secretin-like_CS"/>
</dbReference>
<dbReference type="PANTHER" id="PTHR12011:SF471">
    <property type="entry name" value="G-PROTEIN COUPLED RECEPTORS FAMILY 2 PROFILE 2 DOMAIN-CONTAINING PROTEIN"/>
    <property type="match status" value="1"/>
</dbReference>
<evidence type="ECO:0000256" key="1">
    <source>
        <dbReference type="ARBA" id="ARBA00004141"/>
    </source>
</evidence>
<feature type="transmembrane region" description="Helical" evidence="7">
    <location>
        <begin position="748"/>
        <end position="769"/>
    </location>
</feature>
<evidence type="ECO:0000259" key="10">
    <source>
        <dbReference type="PROSITE" id="PS50261"/>
    </source>
</evidence>
<dbReference type="PROSITE" id="PS00650">
    <property type="entry name" value="G_PROTEIN_RECEP_F2_2"/>
    <property type="match status" value="1"/>
</dbReference>
<dbReference type="Pfam" id="PF00059">
    <property type="entry name" value="Lectin_C"/>
    <property type="match status" value="2"/>
</dbReference>
<organism evidence="11 12">
    <name type="scientific">Mytilus edulis</name>
    <name type="common">Blue mussel</name>
    <dbReference type="NCBI Taxonomy" id="6550"/>
    <lineage>
        <taxon>Eukaryota</taxon>
        <taxon>Metazoa</taxon>
        <taxon>Spiralia</taxon>
        <taxon>Lophotrochozoa</taxon>
        <taxon>Mollusca</taxon>
        <taxon>Bivalvia</taxon>
        <taxon>Autobranchia</taxon>
        <taxon>Pteriomorphia</taxon>
        <taxon>Mytilida</taxon>
        <taxon>Mytiloidea</taxon>
        <taxon>Mytilidae</taxon>
        <taxon>Mytilinae</taxon>
        <taxon>Mytilus</taxon>
    </lineage>
</organism>
<dbReference type="SUPFAM" id="SSF56436">
    <property type="entry name" value="C-type lectin-like"/>
    <property type="match status" value="2"/>
</dbReference>
<dbReference type="GO" id="GO:0004930">
    <property type="term" value="F:G protein-coupled receptor activity"/>
    <property type="evidence" value="ECO:0007669"/>
    <property type="project" value="InterPro"/>
</dbReference>
<keyword evidence="5 7" id="KW-0472">Membrane</keyword>
<dbReference type="GO" id="GO:0007166">
    <property type="term" value="P:cell surface receptor signaling pathway"/>
    <property type="evidence" value="ECO:0007669"/>
    <property type="project" value="InterPro"/>
</dbReference>
<feature type="domain" description="C-type lectin" evidence="8">
    <location>
        <begin position="175"/>
        <end position="289"/>
    </location>
</feature>
<dbReference type="PANTHER" id="PTHR12011">
    <property type="entry name" value="ADHESION G-PROTEIN COUPLED RECEPTOR"/>
    <property type="match status" value="1"/>
</dbReference>
<evidence type="ECO:0000313" key="11">
    <source>
        <dbReference type="EMBL" id="CAG2203002.1"/>
    </source>
</evidence>
<accession>A0A8S3R4M9</accession>
<evidence type="ECO:0000256" key="4">
    <source>
        <dbReference type="ARBA" id="ARBA00022989"/>
    </source>
</evidence>
<evidence type="ECO:0000259" key="8">
    <source>
        <dbReference type="PROSITE" id="PS50041"/>
    </source>
</evidence>
<keyword evidence="2 7" id="KW-0812">Transmembrane</keyword>
<dbReference type="CDD" id="cd00037">
    <property type="entry name" value="CLECT"/>
    <property type="match status" value="2"/>
</dbReference>
<dbReference type="Gene3D" id="3.10.100.10">
    <property type="entry name" value="Mannose-Binding Protein A, subunit A"/>
    <property type="match status" value="2"/>
</dbReference>
<proteinExistence type="predicted"/>
<keyword evidence="4 7" id="KW-1133">Transmembrane helix</keyword>
<dbReference type="OrthoDB" id="347083at2759"/>
<dbReference type="InterPro" id="IPR016187">
    <property type="entry name" value="CTDL_fold"/>
</dbReference>
<comment type="subcellular location">
    <subcellularLocation>
        <location evidence="1">Membrane</location>
        <topology evidence="1">Multi-pass membrane protein</topology>
    </subcellularLocation>
</comment>
<dbReference type="InterPro" id="IPR001304">
    <property type="entry name" value="C-type_lectin-like"/>
</dbReference>
<gene>
    <name evidence="11" type="ORF">MEDL_17539</name>
</gene>
<dbReference type="Pfam" id="PF00002">
    <property type="entry name" value="7tm_2"/>
    <property type="match status" value="1"/>
</dbReference>
<dbReference type="FunFam" id="1.20.1070.10:FF:000073">
    <property type="entry name" value="Adhesion G-protein coupled receptor D1"/>
    <property type="match status" value="1"/>
</dbReference>
<evidence type="ECO:0000313" key="12">
    <source>
        <dbReference type="Proteomes" id="UP000683360"/>
    </source>
</evidence>
<keyword evidence="6" id="KW-1015">Disulfide bond</keyword>
<evidence type="ECO:0000256" key="6">
    <source>
        <dbReference type="ARBA" id="ARBA00023157"/>
    </source>
</evidence>
<dbReference type="PRINTS" id="PR00249">
    <property type="entry name" value="GPCRSECRETIN"/>
</dbReference>
<name>A0A8S3R4M9_MYTED</name>
<dbReference type="PROSITE" id="PS50041">
    <property type="entry name" value="C_TYPE_LECTIN_2"/>
    <property type="match status" value="2"/>
</dbReference>
<dbReference type="InterPro" id="IPR017981">
    <property type="entry name" value="GPCR_2-like_7TM"/>
</dbReference>
<dbReference type="Proteomes" id="UP000683360">
    <property type="component" value="Unassembled WGS sequence"/>
</dbReference>
<dbReference type="GO" id="GO:0005886">
    <property type="term" value="C:plasma membrane"/>
    <property type="evidence" value="ECO:0007669"/>
    <property type="project" value="TreeGrafter"/>
</dbReference>
<dbReference type="InterPro" id="IPR016186">
    <property type="entry name" value="C-type_lectin-like/link_sf"/>
</dbReference>
<sequence>MAAYQNDAFQLFLTNFTKIYNAQQSPPGTSRPSSSRNLGACYQGWTWLSDLCYIVEHTPMSWEDARDHCITIEGHLVQFEDIPQQTEVQKSLFSNMNDDVWIGLKANKTGWTWTDGQSNQYNSFKDQTQDDGQCVMMDRRFWYETNCSNNHPVVCQAAPTECNIADEWLLTPSYHCIKAQQSNTTWHKARKYCERDNADLVLWDSNTEFQLVNNISVSLDIALWIGLYYNDLNKLFTWVNGTAASTVISSQHTFSSTSKQCIALQPDDNQQKSVMTQRSCDEQIGFICQLVSGRRTMYITTDASTPTDAATTTDAITTIDEKLTVTVSSTLDGNTTTELFTPSSKMSTNDAITGLTTQNINNNMTTYSPQERQYHLEKDALQFSQQINVQCSVDGMDNMTKAVAGICTNYLNVIDYTVFLKVLLKILDSALENNIDSSLHKCLQSKEFITLIEPFVSFALKRLNISSKQELYLQNLDYILDIVNINNVSDKNYNLQNVRIQEIEPMDNADTDLVLSILVLRLNLSTEVKFIGMNRSNTSFYSDKAYIISPILSLTAFSGNKDISLSHIFQIQHYTLIPQINISEGANNTVCAYYDKNESVWSDYGCLKLTGNSHQTMCKCNHTTNFAILMQVRELKLDNVHVLVLDVITYIGCSISLLTQLITLTVFTCVGSLNSERVFVHRNLCISIICAQLGFLSGIKAIEYKTVCAIVAAVLHYFYTAVFVWMLVEGLLLYSKVVQVFGTEKSRVTYYCIFGWGVPIVIVAISASANWNGYGTSSSCWLSTKTGAIWAFVGPAIAIILVNVVILWMVIKIVISSAKHDQKTEYSQIRAGVKGALILIPLLGLTWMFGLMAVNEDFVIFQYLFAIFNSLQGFFIFLFHCVFNSEVRQALKRLQERQRLMRDFTSFSSASSRNSSSKDKDLKQRIICLERKNSSGTTSTSLGSRNSIASRSSKLTDDIVVEDINGEELELSYI</sequence>
<feature type="transmembrane region" description="Helical" evidence="7">
    <location>
        <begin position="789"/>
        <end position="815"/>
    </location>
</feature>
<feature type="domain" description="G-protein coupled receptors family 2 profile 2" evidence="10">
    <location>
        <begin position="645"/>
        <end position="884"/>
    </location>
</feature>
<comment type="caution">
    <text evidence="11">The sequence shown here is derived from an EMBL/GenBank/DDBJ whole genome shotgun (WGS) entry which is preliminary data.</text>
</comment>
<dbReference type="Gene3D" id="2.60.220.50">
    <property type="match status" value="1"/>
</dbReference>
<feature type="domain" description="C-type lectin" evidence="8">
    <location>
        <begin position="48"/>
        <end position="156"/>
    </location>
</feature>
<dbReference type="InterPro" id="IPR046338">
    <property type="entry name" value="GAIN_dom_sf"/>
</dbReference>
<feature type="domain" description="GAIN-B" evidence="9">
    <location>
        <begin position="484"/>
        <end position="636"/>
    </location>
</feature>
<feature type="transmembrane region" description="Helical" evidence="7">
    <location>
        <begin position="708"/>
        <end position="728"/>
    </location>
</feature>
<reference evidence="11" key="1">
    <citation type="submission" date="2021-03" db="EMBL/GenBank/DDBJ databases">
        <authorList>
            <person name="Bekaert M."/>
        </authorList>
    </citation>
    <scope>NUCLEOTIDE SEQUENCE</scope>
</reference>
<evidence type="ECO:0000259" key="9">
    <source>
        <dbReference type="PROSITE" id="PS50221"/>
    </source>
</evidence>
<evidence type="ECO:0000256" key="2">
    <source>
        <dbReference type="ARBA" id="ARBA00022692"/>
    </source>
</evidence>
<protein>
    <submittedName>
        <fullName evidence="11">ADGRD1</fullName>
    </submittedName>
</protein>
<dbReference type="InterPro" id="IPR000832">
    <property type="entry name" value="GPCR_2_secretin-like"/>
</dbReference>
<dbReference type="EMBL" id="CAJPWZ010000909">
    <property type="protein sequence ID" value="CAG2203002.1"/>
    <property type="molecule type" value="Genomic_DNA"/>
</dbReference>
<dbReference type="InterPro" id="IPR057244">
    <property type="entry name" value="GAIN_B"/>
</dbReference>
<dbReference type="Gene3D" id="1.20.1070.10">
    <property type="entry name" value="Rhodopsin 7-helix transmembrane proteins"/>
    <property type="match status" value="1"/>
</dbReference>
<feature type="transmembrane region" description="Helical" evidence="7">
    <location>
        <begin position="836"/>
        <end position="854"/>
    </location>
</feature>
<dbReference type="PROSITE" id="PS50261">
    <property type="entry name" value="G_PROTEIN_RECEP_F2_4"/>
    <property type="match status" value="1"/>
</dbReference>